<protein>
    <submittedName>
        <fullName evidence="2">Hydrolase</fullName>
    </submittedName>
</protein>
<dbReference type="InterPro" id="IPR029058">
    <property type="entry name" value="AB_hydrolase_fold"/>
</dbReference>
<name>A0A0N9I292_9PSEU</name>
<dbReference type="PANTHER" id="PTHR43689">
    <property type="entry name" value="HYDROLASE"/>
    <property type="match status" value="1"/>
</dbReference>
<sequence length="237" mass="24556">MPLPVTHTQPAGPTAGPPVVLVHGFASAGTKDWPAARWAEPLAEAGRETFVVHLPGHQGGPAADDAEDVTTPNVLRRLAASVPSGQVDLVGYSLGARLAWDLAATKALEVRRLVLGGLSPMEPFAMVDLAAARSSVHGGPSPVDPLTAAIAGMVRDQDANSLLNLVEGLARQPFDPAASVPRVPTLLLAGENDQMSQGIERIAALVPDAQLRHVPGDHLGALASDEFRAAVLEFLGV</sequence>
<gene>
    <name evidence="2" type="ORF">AOZ06_25415</name>
</gene>
<dbReference type="Proteomes" id="UP000063699">
    <property type="component" value="Chromosome"/>
</dbReference>
<dbReference type="STRING" id="860235.AOZ06_25415"/>
<dbReference type="Gene3D" id="3.40.50.1820">
    <property type="entry name" value="alpha/beta hydrolase"/>
    <property type="match status" value="1"/>
</dbReference>
<organism evidence="2 3">
    <name type="scientific">Kibdelosporangium phytohabitans</name>
    <dbReference type="NCBI Taxonomy" id="860235"/>
    <lineage>
        <taxon>Bacteria</taxon>
        <taxon>Bacillati</taxon>
        <taxon>Actinomycetota</taxon>
        <taxon>Actinomycetes</taxon>
        <taxon>Pseudonocardiales</taxon>
        <taxon>Pseudonocardiaceae</taxon>
        <taxon>Kibdelosporangium</taxon>
    </lineage>
</organism>
<reference evidence="2 3" key="1">
    <citation type="submission" date="2015-07" db="EMBL/GenBank/DDBJ databases">
        <title>Genome sequencing of Kibdelosporangium phytohabitans.</title>
        <authorList>
            <person name="Qin S."/>
            <person name="Xing K."/>
        </authorList>
    </citation>
    <scope>NUCLEOTIDE SEQUENCE [LARGE SCALE GENOMIC DNA]</scope>
    <source>
        <strain evidence="2 3">KLBMP1111</strain>
    </source>
</reference>
<dbReference type="OrthoDB" id="9804723at2"/>
<dbReference type="Pfam" id="PF00561">
    <property type="entry name" value="Abhydrolase_1"/>
    <property type="match status" value="1"/>
</dbReference>
<proteinExistence type="predicted"/>
<evidence type="ECO:0000259" key="1">
    <source>
        <dbReference type="Pfam" id="PF00561"/>
    </source>
</evidence>
<dbReference type="SUPFAM" id="SSF53474">
    <property type="entry name" value="alpha/beta-Hydrolases"/>
    <property type="match status" value="1"/>
</dbReference>
<dbReference type="RefSeq" id="WP_054291698.1">
    <property type="nucleotide sequence ID" value="NZ_CP012752.1"/>
</dbReference>
<dbReference type="InterPro" id="IPR000073">
    <property type="entry name" value="AB_hydrolase_1"/>
</dbReference>
<evidence type="ECO:0000313" key="2">
    <source>
        <dbReference type="EMBL" id="ALG09794.1"/>
    </source>
</evidence>
<dbReference type="PANTHER" id="PTHR43689:SF8">
    <property type="entry name" value="ALPHA_BETA-HYDROLASES SUPERFAMILY PROTEIN"/>
    <property type="match status" value="1"/>
</dbReference>
<dbReference type="KEGG" id="kphy:AOZ06_25415"/>
<dbReference type="AlphaFoldDB" id="A0A0N9I292"/>
<dbReference type="GO" id="GO:0016787">
    <property type="term" value="F:hydrolase activity"/>
    <property type="evidence" value="ECO:0007669"/>
    <property type="project" value="UniProtKB-KW"/>
</dbReference>
<dbReference type="EMBL" id="CP012752">
    <property type="protein sequence ID" value="ALG09794.1"/>
    <property type="molecule type" value="Genomic_DNA"/>
</dbReference>
<evidence type="ECO:0000313" key="3">
    <source>
        <dbReference type="Proteomes" id="UP000063699"/>
    </source>
</evidence>
<feature type="domain" description="AB hydrolase-1" evidence="1">
    <location>
        <begin position="17"/>
        <end position="126"/>
    </location>
</feature>
<accession>A0A0N9I292</accession>
<keyword evidence="2" id="KW-0378">Hydrolase</keyword>
<keyword evidence="3" id="KW-1185">Reference proteome</keyword>